<comment type="caution">
    <text evidence="1">The sequence shown here is derived from an EMBL/GenBank/DDBJ whole genome shotgun (WGS) entry which is preliminary data.</text>
</comment>
<proteinExistence type="predicted"/>
<sequence>MVATFAQFLVGIPRFFFDDHESTGVSTTLTHDLVRASGIISDIAEHLDKAILMLKEVQLHDRSKNLLWYFDGRDRVNEMLGDLVRFDSIMATNLSLIENSNSTQTSGFISKIEATNDKLLDAKQQLLKYKKYTDLAVAYREMLVEIIGGIVDEIDQCARIVQRLSHTKISDNFMVKLSISELAEKLKLMDLTRPSELLLHLDHASIYHDFRSLESKAEPLHASIDFLPYKMEEFERICLGYVIKAEEEVEDIRRSLQRLQRQYNLLQESINCEKHRLVEKQWHAIFARVLEVVLYETRELCSLHKSQVPASNEFGLKYKLCSNFMALLHRAAKNALLGSSQRLKFLEAAREWNEFNSTISLPQNNPLQDVQEYSGLRKFHTRKVSAETHTKTAGLGLDLGIDVKSSNVPFSIQKNDRIRDFLKDDDHIPARGSKNILEEFRQLSVDSPEYTDPDDEETLVNSKTPQSVLKDSTPQLNSKPSFTGLMDLGSPFVMQYGRPLLEERSLTPSRIPIIRPNYHLLNVKEIVKKSGPTKIPSISPNHQVFLHSPERDTMISRPQLGHSRQSSRSTIAFPSPTPLRSELESTKILPKARLTLKSTPNLSYLSPSYSSPRNLKSTDSRADEVIWHQPVQTPKPRWK</sequence>
<reference evidence="1" key="1">
    <citation type="submission" date="2023-04" db="EMBL/GenBank/DDBJ databases">
        <title>Draft Genome sequencing of Naganishia species isolated from polar environments using Oxford Nanopore Technology.</title>
        <authorList>
            <person name="Leo P."/>
            <person name="Venkateswaran K."/>
        </authorList>
    </citation>
    <scope>NUCLEOTIDE SEQUENCE</scope>
    <source>
        <strain evidence="1">MNA-CCFEE 5261</strain>
    </source>
</reference>
<evidence type="ECO:0000313" key="1">
    <source>
        <dbReference type="EMBL" id="KAJ9093368.1"/>
    </source>
</evidence>
<accession>A0ACC2V201</accession>
<name>A0ACC2V201_9TREE</name>
<dbReference type="Proteomes" id="UP001241377">
    <property type="component" value="Unassembled WGS sequence"/>
</dbReference>
<protein>
    <submittedName>
        <fullName evidence="1">Uncharacterized protein</fullName>
    </submittedName>
</protein>
<organism evidence="1 2">
    <name type="scientific">Naganishia cerealis</name>
    <dbReference type="NCBI Taxonomy" id="610337"/>
    <lineage>
        <taxon>Eukaryota</taxon>
        <taxon>Fungi</taxon>
        <taxon>Dikarya</taxon>
        <taxon>Basidiomycota</taxon>
        <taxon>Agaricomycotina</taxon>
        <taxon>Tremellomycetes</taxon>
        <taxon>Filobasidiales</taxon>
        <taxon>Filobasidiaceae</taxon>
        <taxon>Naganishia</taxon>
    </lineage>
</organism>
<gene>
    <name evidence="1" type="ORF">QFC19_008386</name>
</gene>
<evidence type="ECO:0000313" key="2">
    <source>
        <dbReference type="Proteomes" id="UP001241377"/>
    </source>
</evidence>
<keyword evidence="2" id="KW-1185">Reference proteome</keyword>
<dbReference type="EMBL" id="JASBWR010000124">
    <property type="protein sequence ID" value="KAJ9093368.1"/>
    <property type="molecule type" value="Genomic_DNA"/>
</dbReference>